<keyword evidence="2" id="KW-0503">Monooxygenase</keyword>
<evidence type="ECO:0000313" key="2">
    <source>
        <dbReference type="EMBL" id="NGO67560.1"/>
    </source>
</evidence>
<dbReference type="Proteomes" id="UP000477722">
    <property type="component" value="Unassembled WGS sequence"/>
</dbReference>
<sequence length="229" mass="26138">MPFISPEDDLVHVFNIFETKDWEGQQRVLDAHRDIIDNADYPGWVSSTVHGGQEAPGTANLVQWRSVRALEERYAGTRFQRTTVPLFQELSTSVRLLRTEAVFGQRHPAQGEATEVSPERDDYTVIVLLDVEPGKQSELLGALAHPDEWLLTVPGYRSHTYLRGLDGSFVLNYAQWGSKEDYDRFHTLPEEERPGYVRKNRARARSLATSRWSNTFRAWHSRSAAVGAR</sequence>
<reference evidence="2 3" key="1">
    <citation type="submission" date="2020-02" db="EMBL/GenBank/DDBJ databases">
        <title>Whole-genome analyses of novel actinobacteria.</title>
        <authorList>
            <person name="Sahin N."/>
            <person name="Tatar D."/>
        </authorList>
    </citation>
    <scope>NUCLEOTIDE SEQUENCE [LARGE SCALE GENOMIC DNA]</scope>
    <source>
        <strain evidence="2 3">SB3404</strain>
    </source>
</reference>
<evidence type="ECO:0000313" key="3">
    <source>
        <dbReference type="Proteomes" id="UP000477722"/>
    </source>
</evidence>
<dbReference type="AlphaFoldDB" id="A0A6G4WSE2"/>
<gene>
    <name evidence="2" type="ORF">G5C65_04150</name>
</gene>
<comment type="caution">
    <text evidence="2">The sequence shown here is derived from an EMBL/GenBank/DDBJ whole genome shotgun (WGS) entry which is preliminary data.</text>
</comment>
<dbReference type="SUPFAM" id="SSF54909">
    <property type="entry name" value="Dimeric alpha+beta barrel"/>
    <property type="match status" value="2"/>
</dbReference>
<evidence type="ECO:0000259" key="1">
    <source>
        <dbReference type="PROSITE" id="PS51725"/>
    </source>
</evidence>
<dbReference type="InterPro" id="IPR007138">
    <property type="entry name" value="ABM_dom"/>
</dbReference>
<keyword evidence="3" id="KW-1185">Reference proteome</keyword>
<proteinExistence type="predicted"/>
<dbReference type="InterPro" id="IPR011008">
    <property type="entry name" value="Dimeric_a/b-barrel"/>
</dbReference>
<accession>A0A6G4WSE2</accession>
<dbReference type="RefSeq" id="WP_165297220.1">
    <property type="nucleotide sequence ID" value="NZ_JAAKZZ010000023.1"/>
</dbReference>
<dbReference type="Gene3D" id="3.30.70.100">
    <property type="match status" value="2"/>
</dbReference>
<dbReference type="PROSITE" id="PS51725">
    <property type="entry name" value="ABM"/>
    <property type="match status" value="1"/>
</dbReference>
<protein>
    <submittedName>
        <fullName evidence="2">Antibiotic biosynthesis monooxygenase</fullName>
    </submittedName>
</protein>
<feature type="domain" description="ABM" evidence="1">
    <location>
        <begin position="123"/>
        <end position="216"/>
    </location>
</feature>
<dbReference type="GO" id="GO:0004497">
    <property type="term" value="F:monooxygenase activity"/>
    <property type="evidence" value="ECO:0007669"/>
    <property type="project" value="UniProtKB-KW"/>
</dbReference>
<dbReference type="EMBL" id="JAAKZZ010000023">
    <property type="protein sequence ID" value="NGO67560.1"/>
    <property type="molecule type" value="Genomic_DNA"/>
</dbReference>
<organism evidence="2 3">
    <name type="scientific">Streptomyces boncukensis</name>
    <dbReference type="NCBI Taxonomy" id="2711219"/>
    <lineage>
        <taxon>Bacteria</taxon>
        <taxon>Bacillati</taxon>
        <taxon>Actinomycetota</taxon>
        <taxon>Actinomycetes</taxon>
        <taxon>Kitasatosporales</taxon>
        <taxon>Streptomycetaceae</taxon>
        <taxon>Streptomyces</taxon>
    </lineage>
</organism>
<keyword evidence="2" id="KW-0560">Oxidoreductase</keyword>
<dbReference type="Pfam" id="PF03992">
    <property type="entry name" value="ABM"/>
    <property type="match status" value="1"/>
</dbReference>
<name>A0A6G4WSE2_9ACTN</name>